<dbReference type="InterPro" id="IPR000008">
    <property type="entry name" value="C2_dom"/>
</dbReference>
<feature type="domain" description="C2" evidence="1">
    <location>
        <begin position="1"/>
        <end position="102"/>
    </location>
</feature>
<organism evidence="2 3">
    <name type="scientific">Hyaloperonospora brassicae</name>
    <name type="common">Brassica downy mildew</name>
    <name type="synonym">Peronospora brassicae</name>
    <dbReference type="NCBI Taxonomy" id="162125"/>
    <lineage>
        <taxon>Eukaryota</taxon>
        <taxon>Sar</taxon>
        <taxon>Stramenopiles</taxon>
        <taxon>Oomycota</taxon>
        <taxon>Peronosporomycetes</taxon>
        <taxon>Peronosporales</taxon>
        <taxon>Peronosporaceae</taxon>
        <taxon>Hyaloperonospora</taxon>
    </lineage>
</organism>
<dbReference type="CDD" id="cd00030">
    <property type="entry name" value="C2"/>
    <property type="match status" value="1"/>
</dbReference>
<accession>A0AAV0TBC7</accession>
<protein>
    <recommendedName>
        <fullName evidence="1">C2 domain-containing protein</fullName>
    </recommendedName>
</protein>
<dbReference type="Gene3D" id="2.60.40.150">
    <property type="entry name" value="C2 domain"/>
    <property type="match status" value="2"/>
</dbReference>
<keyword evidence="3" id="KW-1185">Reference proteome</keyword>
<proteinExistence type="predicted"/>
<reference evidence="2" key="1">
    <citation type="submission" date="2022-12" db="EMBL/GenBank/DDBJ databases">
        <authorList>
            <person name="Webb A."/>
        </authorList>
    </citation>
    <scope>NUCLEOTIDE SEQUENCE</scope>
    <source>
        <strain evidence="2">Hp1</strain>
    </source>
</reference>
<dbReference type="Proteomes" id="UP001162031">
    <property type="component" value="Unassembled WGS sequence"/>
</dbReference>
<evidence type="ECO:0000313" key="2">
    <source>
        <dbReference type="EMBL" id="CAI5718656.1"/>
    </source>
</evidence>
<dbReference type="Pfam" id="PF00168">
    <property type="entry name" value="C2"/>
    <property type="match status" value="2"/>
</dbReference>
<evidence type="ECO:0000259" key="1">
    <source>
        <dbReference type="PROSITE" id="PS50004"/>
    </source>
</evidence>
<comment type="caution">
    <text evidence="2">The sequence shown here is derived from an EMBL/GenBank/DDBJ whole genome shotgun (WGS) entry which is preliminary data.</text>
</comment>
<dbReference type="PROSITE" id="PS50004">
    <property type="entry name" value="C2"/>
    <property type="match status" value="1"/>
</dbReference>
<sequence>MNLEVLGANGLNSDESCDPLCVVRIDGVDVVKTAVVYNTVNPVWRESMQLALAGGEDGVQFVVKNSYGGTVAKTIGKCILIMAQLQDDFKPPEYSSDLAQWVHTQVKPGNTKKNVSHVIDEKDYSLVMLNRKKSKKKSHAAFLGDEAHQDLVTVVSLRDMVVTSSTGSGMLGFGNLGSSTPNISPYISVHVGKNANRTNTAKMSFVKNQKKEQVDHASWGESFTFPLTAKELSRGGAGSKLTFSLKAKSMIVDARLGSASMDIDARTHATEEMVLKDESSKPIGYLTVKVEVTSSATSSRSLSFQSIESVGDMAFLPSDAVKAGTIRVSCKFE</sequence>
<gene>
    <name evidence="2" type="ORF">HBR001_LOCUS2045</name>
</gene>
<dbReference type="InterPro" id="IPR035892">
    <property type="entry name" value="C2_domain_sf"/>
</dbReference>
<name>A0AAV0TBC7_HYABA</name>
<dbReference type="EMBL" id="CANTFL010000221">
    <property type="protein sequence ID" value="CAI5718656.1"/>
    <property type="molecule type" value="Genomic_DNA"/>
</dbReference>
<dbReference type="AlphaFoldDB" id="A0AAV0TBC7"/>
<dbReference type="SMART" id="SM00239">
    <property type="entry name" value="C2"/>
    <property type="match status" value="2"/>
</dbReference>
<evidence type="ECO:0000313" key="3">
    <source>
        <dbReference type="Proteomes" id="UP001162031"/>
    </source>
</evidence>
<dbReference type="SUPFAM" id="SSF49562">
    <property type="entry name" value="C2 domain (Calcium/lipid-binding domain, CaLB)"/>
    <property type="match status" value="2"/>
</dbReference>